<keyword evidence="5" id="KW-1185">Reference proteome</keyword>
<evidence type="ECO:0000313" key="5">
    <source>
        <dbReference type="Proteomes" id="UP001162131"/>
    </source>
</evidence>
<feature type="coiled-coil region" evidence="2">
    <location>
        <begin position="707"/>
        <end position="741"/>
    </location>
</feature>
<feature type="coiled-coil region" evidence="2">
    <location>
        <begin position="313"/>
        <end position="354"/>
    </location>
</feature>
<accession>A0AAU9JU12</accession>
<evidence type="ECO:0000313" key="4">
    <source>
        <dbReference type="EMBL" id="CAG9324374.1"/>
    </source>
</evidence>
<feature type="region of interest" description="Disordered" evidence="3">
    <location>
        <begin position="557"/>
        <end position="632"/>
    </location>
</feature>
<dbReference type="EMBL" id="CAJZBQ010000036">
    <property type="protein sequence ID" value="CAG9324374.1"/>
    <property type="molecule type" value="Genomic_DNA"/>
</dbReference>
<dbReference type="GO" id="GO:0005737">
    <property type="term" value="C:cytoplasm"/>
    <property type="evidence" value="ECO:0007669"/>
    <property type="project" value="UniProtKB-ARBA"/>
</dbReference>
<keyword evidence="1 2" id="KW-0175">Coiled coil</keyword>
<gene>
    <name evidence="4" type="ORF">BSTOLATCC_MIC36166</name>
</gene>
<dbReference type="PANTHER" id="PTHR34894:SF5">
    <property type="entry name" value="EF-HAND DOMAIN-CONTAINING PROTEIN"/>
    <property type="match status" value="1"/>
</dbReference>
<evidence type="ECO:0008006" key="6">
    <source>
        <dbReference type="Google" id="ProtNLM"/>
    </source>
</evidence>
<dbReference type="Proteomes" id="UP001162131">
    <property type="component" value="Unassembled WGS sequence"/>
</dbReference>
<name>A0AAU9JU12_9CILI</name>
<dbReference type="PANTHER" id="PTHR34894">
    <property type="entry name" value="SAM-DEPENDENT METHYLTRANSFERASE RSMI, CONSERVED SITE"/>
    <property type="match status" value="1"/>
</dbReference>
<feature type="compositionally biased region" description="Polar residues" evidence="3">
    <location>
        <begin position="557"/>
        <end position="597"/>
    </location>
</feature>
<dbReference type="Pfam" id="PF10211">
    <property type="entry name" value="Ax_dynein_light"/>
    <property type="match status" value="1"/>
</dbReference>
<protein>
    <recommendedName>
        <fullName evidence="6">Essential protein Yae1 N-terminal domain-containing protein</fullName>
    </recommendedName>
</protein>
<dbReference type="InterPro" id="IPR019347">
    <property type="entry name" value="Axonemal_dynein_light_chain"/>
</dbReference>
<evidence type="ECO:0000256" key="2">
    <source>
        <dbReference type="SAM" id="Coils"/>
    </source>
</evidence>
<comment type="caution">
    <text evidence="4">The sequence shown here is derived from an EMBL/GenBank/DDBJ whole genome shotgun (WGS) entry which is preliminary data.</text>
</comment>
<evidence type="ECO:0000256" key="3">
    <source>
        <dbReference type="SAM" id="MobiDB-lite"/>
    </source>
</evidence>
<evidence type="ECO:0000256" key="1">
    <source>
        <dbReference type="ARBA" id="ARBA00023054"/>
    </source>
</evidence>
<reference evidence="4" key="1">
    <citation type="submission" date="2021-09" db="EMBL/GenBank/DDBJ databases">
        <authorList>
            <consortium name="AG Swart"/>
            <person name="Singh M."/>
            <person name="Singh A."/>
            <person name="Seah K."/>
            <person name="Emmerich C."/>
        </authorList>
    </citation>
    <scope>NUCLEOTIDE SEQUENCE</scope>
    <source>
        <strain evidence="4">ATCC30299</strain>
    </source>
</reference>
<organism evidence="4 5">
    <name type="scientific">Blepharisma stoltei</name>
    <dbReference type="NCBI Taxonomy" id="1481888"/>
    <lineage>
        <taxon>Eukaryota</taxon>
        <taxon>Sar</taxon>
        <taxon>Alveolata</taxon>
        <taxon>Ciliophora</taxon>
        <taxon>Postciliodesmatophora</taxon>
        <taxon>Heterotrichea</taxon>
        <taxon>Heterotrichida</taxon>
        <taxon>Blepharismidae</taxon>
        <taxon>Blepharisma</taxon>
    </lineage>
</organism>
<feature type="compositionally biased region" description="Polar residues" evidence="3">
    <location>
        <begin position="605"/>
        <end position="632"/>
    </location>
</feature>
<sequence length="1347" mass="155767">MQRNNSSQSRYLTTRIDIKRVINEELGKNKIIPRSVKTFRDESRNYLASKAIGKELTPLRSLGAEEVRELLRNEKKKEQEKFTLNKKTRDISYFKDTFFLQATPSEPILSTHDLPTDINHIKKILVTSDYKGVPTAYSPSGFSNPVPCKREHCVERALATHHNAVRPSKANILPSIAVETDRTYENLMSTMTPNPGDSLERLYLGNPTGRQDIENLWKWFSFMKAKYDSENNAEAIEAIYEICSREIIRQVSVQCVERGTLLTEVIMRWPQIANNKVEKLLDEMTQLKVKHSIELQDLAAQKDKEMALFKVSVQEIKDQAQLEKELRKSAEEKLAIIKNKLAGVERKYAAEEELWKKISLQKPVLNHKKNIAKSPQKVSMTSEIKWKEEERQIENVIDIQAIEALKGIMTKPELLEISKKQQEEEEKFQEKNAQTDYSEMFLFEDKETQTEVFEEEAWKIIKTAEESNLPTDNAGISIGIVDETPKIPNLKEAIKGIGENNKNSLDSDRSEKFITAFTISNIEDFREERENLDKSINESQENDEEISEIKDEVSMMRSQISMKSSESNVNSPRNDQSASKKTPIKSTQESRKQSLTKPHQKMKTLQKNPQTPEKAQTPRNSQSNASSFKKSTGKRSSVSFVDQLASHLHSVDKLSQEERLMFFAKLSPEDKQYFVNKFSQDDRQMMMVKEALLKEITEQFEHKSKELASLLSDLEKKKDILELLKLELYAKQSELENFQESIKPEHREEHERSETVPPIRVSPANESEISKDLLAVKNSSRDRSGSFDSISSNKAIYLKIPDQPSKNFQFESNPNSFTELIPSGSDLGSWKAGWSSGYEKGRSEGIKNGEKLGFEDGYTEGYLKAIQEAKGSQLSSDTYAEDIWQDEENKEAQEKSIQPAEEIEDQDSELDFACEGKRLPLDYFFVEKNRDKKKIKEITKFMEFHFHKPLYLTQPKKPSVAPQLLNALLTKKTSIITKKATMSRRMCSRLASSIYQDCYTKFKNGEQFPSLFEVTYDQFIHKYGLKTVAEKKLIEFIASLMKYSEYARPLLFLRFAGASSKIDNHDYSKLSFLFYLQSLNFMLNAKIGIVVGYDDSADRQMFPTVRAIECLRDKFDGILERSIITALISIVEQRSITDPKRINSAGLVELEFLLELMVENYENYQNAIGEGIVFIISALGIERQEFITKQEFYILTRHVSPGKLRDDENTTKDFVPRLKLHPELISNQLDKMEKINFSDLISICIERNLLSITDVKNFCKFNKELTLDQAKEEMNKSKDEIFEMLEVIKNSPEKKWKSYDDYIFEEKLRHLLNIRHTEKPNYVLFNWKLLEAELRRIKKDYVQENQN</sequence>
<feature type="coiled-coil region" evidence="2">
    <location>
        <begin position="522"/>
        <end position="552"/>
    </location>
</feature>
<proteinExistence type="predicted"/>
<feature type="coiled-coil region" evidence="2">
    <location>
        <begin position="1260"/>
        <end position="1287"/>
    </location>
</feature>